<evidence type="ECO:0000313" key="5">
    <source>
        <dbReference type="Proteomes" id="UP000807342"/>
    </source>
</evidence>
<dbReference type="InterPro" id="IPR003165">
    <property type="entry name" value="Piwi"/>
</dbReference>
<dbReference type="Gene3D" id="3.40.50.2300">
    <property type="match status" value="1"/>
</dbReference>
<dbReference type="SMART" id="SM01163">
    <property type="entry name" value="DUF1785"/>
    <property type="match status" value="1"/>
</dbReference>
<dbReference type="SUPFAM" id="SSF53098">
    <property type="entry name" value="Ribonuclease H-like"/>
    <property type="match status" value="1"/>
</dbReference>
<dbReference type="Pfam" id="PF02171">
    <property type="entry name" value="Piwi"/>
    <property type="match status" value="1"/>
</dbReference>
<dbReference type="InterPro" id="IPR032472">
    <property type="entry name" value="ArgoL2"/>
</dbReference>
<gene>
    <name evidence="4" type="ORF">P691DRAFT_656169</name>
</gene>
<reference evidence="4" key="1">
    <citation type="submission" date="2020-11" db="EMBL/GenBank/DDBJ databases">
        <authorList>
            <consortium name="DOE Joint Genome Institute"/>
            <person name="Ahrendt S."/>
            <person name="Riley R."/>
            <person name="Andreopoulos W."/>
            <person name="Labutti K."/>
            <person name="Pangilinan J."/>
            <person name="Ruiz-Duenas F.J."/>
            <person name="Barrasa J.M."/>
            <person name="Sanchez-Garcia M."/>
            <person name="Camarero S."/>
            <person name="Miyauchi S."/>
            <person name="Serrano A."/>
            <person name="Linde D."/>
            <person name="Babiker R."/>
            <person name="Drula E."/>
            <person name="Ayuso-Fernandez I."/>
            <person name="Pacheco R."/>
            <person name="Padilla G."/>
            <person name="Ferreira P."/>
            <person name="Barriuso J."/>
            <person name="Kellner H."/>
            <person name="Castanera R."/>
            <person name="Alfaro M."/>
            <person name="Ramirez L."/>
            <person name="Pisabarro A.G."/>
            <person name="Kuo A."/>
            <person name="Tritt A."/>
            <person name="Lipzen A."/>
            <person name="He G."/>
            <person name="Yan M."/>
            <person name="Ng V."/>
            <person name="Cullen D."/>
            <person name="Martin F."/>
            <person name="Rosso M.-N."/>
            <person name="Henrissat B."/>
            <person name="Hibbett D."/>
            <person name="Martinez A.T."/>
            <person name="Grigoriev I.V."/>
        </authorList>
    </citation>
    <scope>NUCLEOTIDE SEQUENCE</scope>
    <source>
        <strain evidence="4">MF-IS2</strain>
    </source>
</reference>
<sequence length="908" mass="100697">MPPRTAPNRGAGPPQRGRGGGSSYGGGSSHGSDRGGRGHVRSVIVKRPGYGQAGRALTVNVNAYQINIPEETIRHYDAISPESESVAFNIKVIKHLQTVVDVETFTPLAVYDGRKNMFAARDLPLGPSGSASYSFSLQPPNPNARRPPKVFDVKITKVATLNPQVLHEFLAGRQAADNAILTTIMALNVAIRMDVIFQYPTNSKSFFVPADKRDIGGGVELWRGYFQSVRPAANRMLINVDITTAMMYKSGPLLDVCMSFFELRDPRMLAPRNGFTPKMVRALAGFLQNLSVKAIHNNRNRTIKAVSKAGARDLTFDFDGQQMDVATYYQTQANRVLRWPDAVCVEVETGALIPIELCVVAEGKIMKKELFQDKTREMVDFARMRPADRFRDIRRGLDLLSFDRSPIVQHFGIELVSSDPLAIPARVLPTPPLNYHADSREKTVRPANGSWNMVDKKFYRPATIRKWVVIIYEIQHRFNRAAAERVVNDLRGAARARGMNVMMNQPTIKWCNGQGDIPRQFMEAGQECLAQEPGAGKEGPGLFIVILPNTAGDVYVATKHFGDITKGVPTQCMQATKCLRANDQYWNNILLKINPKLGGINSILDPENRGAAFLQEPTIIFGADVMHPPPHSTGIPSYASVVGSVDSHAVKYVAATRAQEGKKEEILGLREMCEHIFRKYKGYQSTVEKKSPQQASPKRLLFFRDGVSEGEFETVRDNEACRAAKFNPKITLIVVGKRHHYRYNPNDRNQADPKSGNCPAGMVVDQVITHPVDFDYYLLSHGGLIGTSRPAHYSVCLLSADSLQSLSFSLCHIFARATRSVSIPAPVYYAHLVCKRAKNHYDPRMGSDTASSSVGGRGNLQDLSERFRPLHENQAGNMYFMVRSSVDPIILVLKRLVGWAAVKMLSTS</sequence>
<dbReference type="Pfam" id="PF16486">
    <property type="entry name" value="ArgoN"/>
    <property type="match status" value="1"/>
</dbReference>
<dbReference type="EMBL" id="MU151054">
    <property type="protein sequence ID" value="KAF9454403.1"/>
    <property type="molecule type" value="Genomic_DNA"/>
</dbReference>
<dbReference type="Pfam" id="PF16487">
    <property type="entry name" value="ArgoMid"/>
    <property type="match status" value="1"/>
</dbReference>
<dbReference type="Pfam" id="PF02170">
    <property type="entry name" value="PAZ"/>
    <property type="match status" value="1"/>
</dbReference>
<dbReference type="Gene3D" id="2.170.260.10">
    <property type="entry name" value="paz domain"/>
    <property type="match status" value="1"/>
</dbReference>
<accession>A0A9P6CAT3</accession>
<evidence type="ECO:0000256" key="1">
    <source>
        <dbReference type="SAM" id="MobiDB-lite"/>
    </source>
</evidence>
<dbReference type="OrthoDB" id="10252740at2759"/>
<dbReference type="InterPro" id="IPR045246">
    <property type="entry name" value="Piwi_ago-like"/>
</dbReference>
<dbReference type="Pfam" id="PF16488">
    <property type="entry name" value="ArgoL2"/>
    <property type="match status" value="1"/>
</dbReference>
<dbReference type="InterPro" id="IPR014811">
    <property type="entry name" value="ArgoL1"/>
</dbReference>
<dbReference type="AlphaFoldDB" id="A0A9P6CAT3"/>
<dbReference type="InterPro" id="IPR036085">
    <property type="entry name" value="PAZ_dom_sf"/>
</dbReference>
<evidence type="ECO:0000259" key="2">
    <source>
        <dbReference type="PROSITE" id="PS50821"/>
    </source>
</evidence>
<dbReference type="InterPro" id="IPR036397">
    <property type="entry name" value="RNaseH_sf"/>
</dbReference>
<dbReference type="InterPro" id="IPR012337">
    <property type="entry name" value="RNaseH-like_sf"/>
</dbReference>
<feature type="domain" description="Piwi" evidence="3">
    <location>
        <begin position="542"/>
        <end position="842"/>
    </location>
</feature>
<comment type="caution">
    <text evidence="4">The sequence shown here is derived from an EMBL/GenBank/DDBJ whole genome shotgun (WGS) entry which is preliminary data.</text>
</comment>
<feature type="domain" description="PAZ" evidence="2">
    <location>
        <begin position="252"/>
        <end position="362"/>
    </location>
</feature>
<name>A0A9P6CAT3_9AGAR</name>
<dbReference type="PANTHER" id="PTHR22891">
    <property type="entry name" value="EUKARYOTIC TRANSLATION INITIATION FACTOR 2C"/>
    <property type="match status" value="1"/>
</dbReference>
<proteinExistence type="predicted"/>
<dbReference type="SMART" id="SM00950">
    <property type="entry name" value="Piwi"/>
    <property type="match status" value="1"/>
</dbReference>
<dbReference type="Gene3D" id="3.30.420.10">
    <property type="entry name" value="Ribonuclease H-like superfamily/Ribonuclease H"/>
    <property type="match status" value="1"/>
</dbReference>
<protein>
    <submittedName>
        <fullName evidence="4">Argonaute-like protein</fullName>
    </submittedName>
</protein>
<dbReference type="GO" id="GO:0003723">
    <property type="term" value="F:RNA binding"/>
    <property type="evidence" value="ECO:0007669"/>
    <property type="project" value="InterPro"/>
</dbReference>
<dbReference type="PROSITE" id="PS50821">
    <property type="entry name" value="PAZ"/>
    <property type="match status" value="1"/>
</dbReference>
<dbReference type="Pfam" id="PF08699">
    <property type="entry name" value="ArgoL1"/>
    <property type="match status" value="1"/>
</dbReference>
<dbReference type="SUPFAM" id="SSF101690">
    <property type="entry name" value="PAZ domain"/>
    <property type="match status" value="1"/>
</dbReference>
<dbReference type="PROSITE" id="PS50822">
    <property type="entry name" value="PIWI"/>
    <property type="match status" value="1"/>
</dbReference>
<feature type="region of interest" description="Disordered" evidence="1">
    <location>
        <begin position="1"/>
        <end position="38"/>
    </location>
</feature>
<dbReference type="InterPro" id="IPR003100">
    <property type="entry name" value="PAZ_dom"/>
</dbReference>
<dbReference type="CDD" id="cd04657">
    <property type="entry name" value="Piwi_ago-like"/>
    <property type="match status" value="1"/>
</dbReference>
<evidence type="ECO:0000313" key="4">
    <source>
        <dbReference type="EMBL" id="KAF9454403.1"/>
    </source>
</evidence>
<dbReference type="InterPro" id="IPR032473">
    <property type="entry name" value="Argonaute_Mid_dom"/>
</dbReference>
<dbReference type="InterPro" id="IPR032474">
    <property type="entry name" value="Argonaute_N"/>
</dbReference>
<evidence type="ECO:0000259" key="3">
    <source>
        <dbReference type="PROSITE" id="PS50822"/>
    </source>
</evidence>
<dbReference type="CDD" id="cd02846">
    <property type="entry name" value="PAZ_argonaute_like"/>
    <property type="match status" value="1"/>
</dbReference>
<dbReference type="Proteomes" id="UP000807342">
    <property type="component" value="Unassembled WGS sequence"/>
</dbReference>
<feature type="compositionally biased region" description="Gly residues" evidence="1">
    <location>
        <begin position="17"/>
        <end position="29"/>
    </location>
</feature>
<keyword evidence="5" id="KW-1185">Reference proteome</keyword>
<organism evidence="4 5">
    <name type="scientific">Macrolepiota fuliginosa MF-IS2</name>
    <dbReference type="NCBI Taxonomy" id="1400762"/>
    <lineage>
        <taxon>Eukaryota</taxon>
        <taxon>Fungi</taxon>
        <taxon>Dikarya</taxon>
        <taxon>Basidiomycota</taxon>
        <taxon>Agaricomycotina</taxon>
        <taxon>Agaricomycetes</taxon>
        <taxon>Agaricomycetidae</taxon>
        <taxon>Agaricales</taxon>
        <taxon>Agaricineae</taxon>
        <taxon>Agaricaceae</taxon>
        <taxon>Macrolepiota</taxon>
    </lineage>
</organism>